<dbReference type="AlphaFoldDB" id="A0A9W4GXM7"/>
<reference evidence="2" key="1">
    <citation type="submission" date="2021-06" db="EMBL/GenBank/DDBJ databases">
        <authorList>
            <person name="Arsene-Ploetze F."/>
        </authorList>
    </citation>
    <scope>NUCLEOTIDE SEQUENCE</scope>
    <source>
        <strain evidence="2">SBRY1</strain>
    </source>
</reference>
<name>A0A9W4GXM7_9ACTN</name>
<dbReference type="EMBL" id="CAJVAX010000001">
    <property type="protein sequence ID" value="CAG7609749.1"/>
    <property type="molecule type" value="Genomic_DNA"/>
</dbReference>
<feature type="compositionally biased region" description="Low complexity" evidence="1">
    <location>
        <begin position="81"/>
        <end position="90"/>
    </location>
</feature>
<feature type="compositionally biased region" description="Basic residues" evidence="1">
    <location>
        <begin position="18"/>
        <end position="28"/>
    </location>
</feature>
<proteinExistence type="predicted"/>
<feature type="region of interest" description="Disordered" evidence="1">
    <location>
        <begin position="1"/>
        <end position="201"/>
    </location>
</feature>
<feature type="compositionally biased region" description="Basic residues" evidence="1">
    <location>
        <begin position="99"/>
        <end position="130"/>
    </location>
</feature>
<feature type="compositionally biased region" description="Basic residues" evidence="1">
    <location>
        <begin position="41"/>
        <end position="50"/>
    </location>
</feature>
<organism evidence="2 3">
    <name type="scientific">Actinacidiphila bryophytorum</name>
    <dbReference type="NCBI Taxonomy" id="1436133"/>
    <lineage>
        <taxon>Bacteria</taxon>
        <taxon>Bacillati</taxon>
        <taxon>Actinomycetota</taxon>
        <taxon>Actinomycetes</taxon>
        <taxon>Kitasatosporales</taxon>
        <taxon>Streptomycetaceae</taxon>
        <taxon>Actinacidiphila</taxon>
    </lineage>
</organism>
<feature type="compositionally biased region" description="Basic residues" evidence="1">
    <location>
        <begin position="1"/>
        <end position="11"/>
    </location>
</feature>
<sequence>MEVRPGHRRGQHGGAQAVRHHPRLHRAARRDPGRAPAQGRLQRRVRRPRHRPADGRAPGARDGLDHRLGQGRHGGRGIRGQGPQARPPGAGRQGARGGLRGRGHPARRRGHRGGRLLQRRPGLHRRHPRPGARVDPRRVHRGPGQGRRRHQDGPPRRRGRPVRPAEQRPPARPGQRLHRAHPGPRQDRDRRPPGRRAGLLLRAHRRLRAAAGRRDDPARDLRPGHHRAVLHRRGAGGDLGQRRGLRAGLLGVDQGPRPRHADVQAAGLRLRLDQHPHPAGRRDAARRLQAVRLRQGPVRLRLRGLHPDQARHDVARLGRVLEVPPAPRRLARTLAALSESSE</sequence>
<feature type="compositionally biased region" description="Basic residues" evidence="1">
    <location>
        <begin position="138"/>
        <end position="161"/>
    </location>
</feature>
<protein>
    <submittedName>
        <fullName evidence="2">Uncharacterized protein</fullName>
    </submittedName>
</protein>
<evidence type="ECO:0000313" key="3">
    <source>
        <dbReference type="Proteomes" id="UP001153328"/>
    </source>
</evidence>
<keyword evidence="3" id="KW-1185">Reference proteome</keyword>
<accession>A0A9W4GXM7</accession>
<dbReference type="Proteomes" id="UP001153328">
    <property type="component" value="Unassembled WGS sequence"/>
</dbReference>
<comment type="caution">
    <text evidence="2">The sequence shown here is derived from an EMBL/GenBank/DDBJ whole genome shotgun (WGS) entry which is preliminary data.</text>
</comment>
<evidence type="ECO:0000313" key="2">
    <source>
        <dbReference type="EMBL" id="CAG7609749.1"/>
    </source>
</evidence>
<gene>
    <name evidence="2" type="ORF">SBRY_11281</name>
</gene>
<evidence type="ECO:0000256" key="1">
    <source>
        <dbReference type="SAM" id="MobiDB-lite"/>
    </source>
</evidence>